<dbReference type="GO" id="GO:0005975">
    <property type="term" value="P:carbohydrate metabolic process"/>
    <property type="evidence" value="ECO:0007669"/>
    <property type="project" value="InterPro"/>
</dbReference>
<dbReference type="PANTHER" id="PTHR11177:SF368">
    <property type="entry name" value="GH18 DOMAIN-CONTAINING PROTEIN"/>
    <property type="match status" value="1"/>
</dbReference>
<evidence type="ECO:0000259" key="8">
    <source>
        <dbReference type="PROSITE" id="PS51910"/>
    </source>
</evidence>
<evidence type="ECO:0000256" key="7">
    <source>
        <dbReference type="SAM" id="MobiDB-lite"/>
    </source>
</evidence>
<dbReference type="InterPro" id="IPR001223">
    <property type="entry name" value="Glyco_hydro18_cat"/>
</dbReference>
<gene>
    <name evidence="9" type="primary">CHIT1_11</name>
    <name evidence="9" type="ORF">CK203_020246</name>
</gene>
<dbReference type="AlphaFoldDB" id="A0A438J8E0"/>
<evidence type="ECO:0000256" key="6">
    <source>
        <dbReference type="RuleBase" id="RU000489"/>
    </source>
</evidence>
<sequence length="636" mass="67349">MVRILMMVGWKLVLILPAFVVIGSAIIGIASALPADGFSYPPEPLEGKIPSPLLSPISWTFPSTPEPSQSPAPPMSPIMPEPVPSPMASFSPPIPSMSELVTSPTASPMPWSTPSTPGPVSSPPTPGHIPSTPGVSPFEPPFSAYVPLPSPPTQGHIPLTPGISPFEPPVSAYVPLPSPPTPGHIPSTPGISPFEPPVSAYVPLPSPPTPGHIPSTPGISPFEPPVSAYVPLPSPPTSGHIPSTPGISPFEPPGSAYVPLPSPGLSPSEPPVPAYVPMSALFPIPPVPVPIASPPLVPSSPSPYAPNASSIPTPSSSGIKGAYWPSWLAESLPPVGIPTSYFTHLFYAFVQLDASAYQLSITQPDEQWMGNFTATLHAKNPLAKAFLSIGGGASSPYTFSKMAGDPDNRAAFINSTIDVARKYGFDGLDLDWEFPTNPQDMSNLAILYSEWHAAVKKEAHYSGQYKLLLSSAVYFASDFFLSDVPRSYPADAIKKYVDFVSPIYGISSWIEAGVPPEKLVMGLPLYGRTWELKDQNKHGIGDPAVGTGPGDGIMAYTNIVDFNSEKGATVVYDEETVSTYSYAGTNWIGYDGPISTENKVKFAWEQGLGGYFLWALGDDKNWTLSKAASKAWDGTD</sequence>
<dbReference type="Gene3D" id="3.10.50.10">
    <property type="match status" value="1"/>
</dbReference>
<dbReference type="SUPFAM" id="SSF51445">
    <property type="entry name" value="(Trans)glycosidases"/>
    <property type="match status" value="1"/>
</dbReference>
<evidence type="ECO:0000256" key="4">
    <source>
        <dbReference type="ARBA" id="ARBA00023180"/>
    </source>
</evidence>
<accession>A0A438J8E0</accession>
<dbReference type="Proteomes" id="UP000288805">
    <property type="component" value="Unassembled WGS sequence"/>
</dbReference>
<dbReference type="FunFam" id="3.10.50.10:FF:000003">
    <property type="entry name" value="Class V chitinase CHIT5b"/>
    <property type="match status" value="1"/>
</dbReference>
<dbReference type="InterPro" id="IPR017853">
    <property type="entry name" value="GH"/>
</dbReference>
<evidence type="ECO:0000256" key="3">
    <source>
        <dbReference type="ARBA" id="ARBA00022801"/>
    </source>
</evidence>
<protein>
    <submittedName>
        <fullName evidence="9">Chitotriosidase-1</fullName>
    </submittedName>
</protein>
<evidence type="ECO:0000256" key="5">
    <source>
        <dbReference type="ARBA" id="ARBA00023295"/>
    </source>
</evidence>
<comment type="caution">
    <text evidence="9">The sequence shown here is derived from an EMBL/GenBank/DDBJ whole genome shotgun (WGS) entry which is preliminary data.</text>
</comment>
<dbReference type="PROSITE" id="PS51910">
    <property type="entry name" value="GH18_2"/>
    <property type="match status" value="1"/>
</dbReference>
<dbReference type="SUPFAM" id="SSF54556">
    <property type="entry name" value="Chitinase insertion domain"/>
    <property type="match status" value="1"/>
</dbReference>
<dbReference type="InterPro" id="IPR011583">
    <property type="entry name" value="Chitinase_II/V-like_cat"/>
</dbReference>
<reference evidence="9 10" key="1">
    <citation type="journal article" date="2018" name="PLoS Genet.">
        <title>Population sequencing reveals clonal diversity and ancestral inbreeding in the grapevine cultivar Chardonnay.</title>
        <authorList>
            <person name="Roach M.J."/>
            <person name="Johnson D.L."/>
            <person name="Bohlmann J."/>
            <person name="van Vuuren H.J."/>
            <person name="Jones S.J."/>
            <person name="Pretorius I.S."/>
            <person name="Schmidt S.A."/>
            <person name="Borneman A.R."/>
        </authorList>
    </citation>
    <scope>NUCLEOTIDE SEQUENCE [LARGE SCALE GENOMIC DNA]</scope>
    <source>
        <strain evidence="10">cv. Chardonnay</strain>
        <tissue evidence="9">Leaf</tissue>
    </source>
</reference>
<dbReference type="Gene3D" id="3.20.20.80">
    <property type="entry name" value="Glycosidases"/>
    <property type="match status" value="2"/>
</dbReference>
<evidence type="ECO:0000313" key="9">
    <source>
        <dbReference type="EMBL" id="RVX05166.1"/>
    </source>
</evidence>
<dbReference type="SMART" id="SM00636">
    <property type="entry name" value="Glyco_18"/>
    <property type="match status" value="1"/>
</dbReference>
<feature type="compositionally biased region" description="Pro residues" evidence="7">
    <location>
        <begin position="116"/>
        <end position="127"/>
    </location>
</feature>
<dbReference type="PANTHER" id="PTHR11177">
    <property type="entry name" value="CHITINASE"/>
    <property type="match status" value="1"/>
</dbReference>
<keyword evidence="4" id="KW-0325">Glycoprotein</keyword>
<feature type="compositionally biased region" description="Pro residues" evidence="7">
    <location>
        <begin position="64"/>
        <end position="85"/>
    </location>
</feature>
<dbReference type="OrthoDB" id="76388at2759"/>
<name>A0A438J8E0_VITVI</name>
<evidence type="ECO:0000256" key="1">
    <source>
        <dbReference type="ARBA" id="ARBA00008682"/>
    </source>
</evidence>
<dbReference type="InterPro" id="IPR029070">
    <property type="entry name" value="Chitinase_insertion_sf"/>
</dbReference>
<dbReference type="Pfam" id="PF00704">
    <property type="entry name" value="Glyco_hydro_18"/>
    <property type="match status" value="2"/>
</dbReference>
<evidence type="ECO:0000256" key="2">
    <source>
        <dbReference type="ARBA" id="ARBA00022729"/>
    </source>
</evidence>
<proteinExistence type="inferred from homology"/>
<organism evidence="9 10">
    <name type="scientific">Vitis vinifera</name>
    <name type="common">Grape</name>
    <dbReference type="NCBI Taxonomy" id="29760"/>
    <lineage>
        <taxon>Eukaryota</taxon>
        <taxon>Viridiplantae</taxon>
        <taxon>Streptophyta</taxon>
        <taxon>Embryophyta</taxon>
        <taxon>Tracheophyta</taxon>
        <taxon>Spermatophyta</taxon>
        <taxon>Magnoliopsida</taxon>
        <taxon>eudicotyledons</taxon>
        <taxon>Gunneridae</taxon>
        <taxon>Pentapetalae</taxon>
        <taxon>rosids</taxon>
        <taxon>Vitales</taxon>
        <taxon>Vitaceae</taxon>
        <taxon>Viteae</taxon>
        <taxon>Vitis</taxon>
    </lineage>
</organism>
<dbReference type="CDD" id="cd02879">
    <property type="entry name" value="GH18_plant_chitinase_class_V"/>
    <property type="match status" value="1"/>
</dbReference>
<dbReference type="InterPro" id="IPR050314">
    <property type="entry name" value="Glycosyl_Hydrlase_18"/>
</dbReference>
<keyword evidence="5 6" id="KW-0326">Glycosidase</keyword>
<feature type="region of interest" description="Disordered" evidence="7">
    <location>
        <begin position="60"/>
        <end position="127"/>
    </location>
</feature>
<feature type="domain" description="GH18" evidence="8">
    <location>
        <begin position="318"/>
        <end position="635"/>
    </location>
</feature>
<dbReference type="InterPro" id="IPR001579">
    <property type="entry name" value="Glyco_hydro_18_chit_AS"/>
</dbReference>
<evidence type="ECO:0000313" key="10">
    <source>
        <dbReference type="Proteomes" id="UP000288805"/>
    </source>
</evidence>
<keyword evidence="2" id="KW-0732">Signal</keyword>
<dbReference type="PROSITE" id="PS01095">
    <property type="entry name" value="GH18_1"/>
    <property type="match status" value="1"/>
</dbReference>
<dbReference type="GO" id="GO:0008061">
    <property type="term" value="F:chitin binding"/>
    <property type="evidence" value="ECO:0007669"/>
    <property type="project" value="InterPro"/>
</dbReference>
<keyword evidence="3 6" id="KW-0378">Hydrolase</keyword>
<comment type="similarity">
    <text evidence="1">Belongs to the glycosyl hydrolase 18 family. Chitinase class V subfamily.</text>
</comment>
<dbReference type="EMBL" id="QGNW01000057">
    <property type="protein sequence ID" value="RVX05166.1"/>
    <property type="molecule type" value="Genomic_DNA"/>
</dbReference>
<dbReference type="GO" id="GO:0004553">
    <property type="term" value="F:hydrolase activity, hydrolyzing O-glycosyl compounds"/>
    <property type="evidence" value="ECO:0007669"/>
    <property type="project" value="InterPro"/>
</dbReference>